<dbReference type="Gene3D" id="3.10.50.40">
    <property type="match status" value="1"/>
</dbReference>
<keyword evidence="5" id="KW-1133">Transmembrane helix</keyword>
<reference evidence="14 15" key="1">
    <citation type="journal article" date="2012" name="J. Bacteriol.">
        <title>Genome Sequence of Galbibacter marinum Type Strain ck-I2-15.</title>
        <authorList>
            <person name="Lai Q."/>
            <person name="Li C."/>
            <person name="Shao Z."/>
        </authorList>
    </citation>
    <scope>NUCLEOTIDE SEQUENCE [LARGE SCALE GENOMIC DNA]</scope>
    <source>
        <strain evidence="15">ck-I2-15</strain>
    </source>
</reference>
<keyword evidence="7" id="KW-0143">Chaperone</keyword>
<feature type="domain" description="PpiC" evidence="13">
    <location>
        <begin position="326"/>
        <end position="432"/>
    </location>
</feature>
<dbReference type="EMBL" id="AMSG01000039">
    <property type="protein sequence ID" value="EKF53935.1"/>
    <property type="molecule type" value="Genomic_DNA"/>
</dbReference>
<evidence type="ECO:0000256" key="10">
    <source>
        <dbReference type="ARBA" id="ARBA00042775"/>
    </source>
</evidence>
<dbReference type="AlphaFoldDB" id="K2PN30"/>
<evidence type="ECO:0000256" key="5">
    <source>
        <dbReference type="ARBA" id="ARBA00022989"/>
    </source>
</evidence>
<evidence type="ECO:0000256" key="11">
    <source>
        <dbReference type="PROSITE-ProRule" id="PRU00278"/>
    </source>
</evidence>
<dbReference type="eggNOG" id="COG0760">
    <property type="taxonomic scope" value="Bacteria"/>
</dbReference>
<keyword evidence="15" id="KW-1185">Reference proteome</keyword>
<dbReference type="PATRIC" id="fig|555500.3.peg.3091"/>
<comment type="caution">
    <text evidence="14">The sequence shown here is derived from an EMBL/GenBank/DDBJ whole genome shotgun (WGS) entry which is preliminary data.</text>
</comment>
<evidence type="ECO:0000256" key="1">
    <source>
        <dbReference type="ARBA" id="ARBA00004382"/>
    </source>
</evidence>
<evidence type="ECO:0000256" key="8">
    <source>
        <dbReference type="ARBA" id="ARBA00038408"/>
    </source>
</evidence>
<keyword evidence="11" id="KW-0697">Rotamase</keyword>
<dbReference type="SUPFAM" id="SSF109998">
    <property type="entry name" value="Triger factor/SurA peptide-binding domain-like"/>
    <property type="match status" value="1"/>
</dbReference>
<evidence type="ECO:0000313" key="14">
    <source>
        <dbReference type="EMBL" id="EKF53935.1"/>
    </source>
</evidence>
<dbReference type="InterPro" id="IPR052029">
    <property type="entry name" value="PpiD_chaperone"/>
</dbReference>
<comment type="subcellular location">
    <subcellularLocation>
        <location evidence="1">Cell inner membrane</location>
        <topology evidence="1">Single-pass type II membrane protein</topology>
        <orientation evidence="1">Periplasmic side</orientation>
    </subcellularLocation>
</comment>
<dbReference type="Proteomes" id="UP000007364">
    <property type="component" value="Unassembled WGS sequence"/>
</dbReference>
<dbReference type="PANTHER" id="PTHR47529:SF1">
    <property type="entry name" value="PERIPLASMIC CHAPERONE PPID"/>
    <property type="match status" value="1"/>
</dbReference>
<dbReference type="PROSITE" id="PS50198">
    <property type="entry name" value="PPIC_PPIASE_2"/>
    <property type="match status" value="1"/>
</dbReference>
<evidence type="ECO:0000256" key="2">
    <source>
        <dbReference type="ARBA" id="ARBA00022475"/>
    </source>
</evidence>
<feature type="coiled-coil region" evidence="12">
    <location>
        <begin position="224"/>
        <end position="251"/>
    </location>
</feature>
<dbReference type="GO" id="GO:0003755">
    <property type="term" value="F:peptidyl-prolyl cis-trans isomerase activity"/>
    <property type="evidence" value="ECO:0007669"/>
    <property type="project" value="UniProtKB-KW"/>
</dbReference>
<name>K2PN30_9FLAO</name>
<proteinExistence type="inferred from homology"/>
<keyword evidence="3" id="KW-0997">Cell inner membrane</keyword>
<sequence length="682" mass="75316">MALFAFVISGVFTNNGGTGKTTVGEINGESISRQDFAFKVENMSRRYGANATTLQVVNQVWNQEVRNIVLEQQFDELGINIEKDQILNVVRANPGISSNPNFQNEAGVFDEGKFIEFIADMKANNPMGYEQWKMQEDVLINASKEQSYFNLIKAGVGATLKEGELAYHLENDKVDIRYVQIPYNTIPDSAVSVTTKEVEAYIKKHEKEFTQESSRDIRYVFFEEKASDADIEEVKSELNKLLDQSVEYNQSTKANDTIAGFRTTNDIADFVNRNSDVKYDTTFVTKAQLPTAYADTLYNLSVGEVFGPYKDGAFYKLSRMVAKKEGGSVKASHILISYDGTGAQPKEPRTKEEAETLAEDLLGQVKADPSAFAALALEYSEDPGSATRGGTYDNIPEGQMVPEFNDYIFDNKIGSIGLVETDFGFHIIKVEDKYDVVQLATIARELEPSEKTISDLFNQTTTFEMTSMEGDFQEVAKEGDYMVRPVNKLSALDENIPGLGNQRTIVQWAYNPNTEVGAVKRFGTTSGYVVVQLTGKRSKGLATAKDASASVLPILRKQKKAALIKEQNSGKSLEELASSNNVSVKGASELTMKNPSILGAGREPKVVGVAMGLSQGEESNLIEGENGVYKLSVSKKAIAPSLDNYATYANTEKTLNRNRSTFAAYSALEEMADIEDYRSEIY</sequence>
<dbReference type="SUPFAM" id="SSF54534">
    <property type="entry name" value="FKBP-like"/>
    <property type="match status" value="1"/>
</dbReference>
<evidence type="ECO:0000256" key="9">
    <source>
        <dbReference type="ARBA" id="ARBA00040743"/>
    </source>
</evidence>
<gene>
    <name evidence="14" type="ORF">I215_15028</name>
</gene>
<dbReference type="InterPro" id="IPR000297">
    <property type="entry name" value="PPIase_PpiC"/>
</dbReference>
<dbReference type="InterPro" id="IPR046357">
    <property type="entry name" value="PPIase_dom_sf"/>
</dbReference>
<evidence type="ECO:0000256" key="12">
    <source>
        <dbReference type="SAM" id="Coils"/>
    </source>
</evidence>
<evidence type="ECO:0000256" key="6">
    <source>
        <dbReference type="ARBA" id="ARBA00023136"/>
    </source>
</evidence>
<evidence type="ECO:0000259" key="13">
    <source>
        <dbReference type="PROSITE" id="PS50198"/>
    </source>
</evidence>
<dbReference type="PANTHER" id="PTHR47529">
    <property type="entry name" value="PEPTIDYL-PROLYL CIS-TRANS ISOMERASE D"/>
    <property type="match status" value="1"/>
</dbReference>
<keyword evidence="12" id="KW-0175">Coiled coil</keyword>
<comment type="similarity">
    <text evidence="8">Belongs to the PpiD chaperone family.</text>
</comment>
<dbReference type="STRING" id="555500.I215_15028"/>
<evidence type="ECO:0000256" key="7">
    <source>
        <dbReference type="ARBA" id="ARBA00023186"/>
    </source>
</evidence>
<dbReference type="GO" id="GO:0005886">
    <property type="term" value="C:plasma membrane"/>
    <property type="evidence" value="ECO:0007669"/>
    <property type="project" value="UniProtKB-SubCell"/>
</dbReference>
<organism evidence="14 15">
    <name type="scientific">Galbibacter marinus</name>
    <dbReference type="NCBI Taxonomy" id="555500"/>
    <lineage>
        <taxon>Bacteria</taxon>
        <taxon>Pseudomonadati</taxon>
        <taxon>Bacteroidota</taxon>
        <taxon>Flavobacteriia</taxon>
        <taxon>Flavobacteriales</taxon>
        <taxon>Flavobacteriaceae</taxon>
        <taxon>Galbibacter</taxon>
    </lineage>
</organism>
<keyword evidence="11 14" id="KW-0413">Isomerase</keyword>
<accession>K2PN30</accession>
<evidence type="ECO:0000256" key="4">
    <source>
        <dbReference type="ARBA" id="ARBA00022692"/>
    </source>
</evidence>
<keyword evidence="2" id="KW-1003">Cell membrane</keyword>
<dbReference type="InterPro" id="IPR027304">
    <property type="entry name" value="Trigger_fact/SurA_dom_sf"/>
</dbReference>
<dbReference type="Pfam" id="PF13623">
    <property type="entry name" value="SurA_N_2"/>
    <property type="match status" value="1"/>
</dbReference>
<evidence type="ECO:0000256" key="3">
    <source>
        <dbReference type="ARBA" id="ARBA00022519"/>
    </source>
</evidence>
<dbReference type="Pfam" id="PF13616">
    <property type="entry name" value="Rotamase_3"/>
    <property type="match status" value="1"/>
</dbReference>
<keyword evidence="4" id="KW-0812">Transmembrane</keyword>
<protein>
    <recommendedName>
        <fullName evidence="9">Periplasmic chaperone PpiD</fullName>
    </recommendedName>
    <alternativeName>
        <fullName evidence="10">Periplasmic folding chaperone</fullName>
    </alternativeName>
</protein>
<evidence type="ECO:0000313" key="15">
    <source>
        <dbReference type="Proteomes" id="UP000007364"/>
    </source>
</evidence>
<keyword evidence="6" id="KW-0472">Membrane</keyword>